<accession>A0A850QFR9</accession>
<proteinExistence type="predicted"/>
<gene>
    <name evidence="3" type="ORF">HV832_08120</name>
</gene>
<feature type="domain" description="Solute-binding protein family 3/N-terminal" evidence="2">
    <location>
        <begin position="39"/>
        <end position="258"/>
    </location>
</feature>
<dbReference type="PANTHER" id="PTHR38834:SF3">
    <property type="entry name" value="SOLUTE-BINDING PROTEIN FAMILY 3_N-TERMINAL DOMAIN-CONTAINING PROTEIN"/>
    <property type="match status" value="1"/>
</dbReference>
<feature type="signal peptide" evidence="1">
    <location>
        <begin position="1"/>
        <end position="34"/>
    </location>
</feature>
<dbReference type="EMBL" id="JABXYJ010000004">
    <property type="protein sequence ID" value="NVO77797.1"/>
    <property type="molecule type" value="Genomic_DNA"/>
</dbReference>
<dbReference type="Gene3D" id="3.40.190.10">
    <property type="entry name" value="Periplasmic binding protein-like II"/>
    <property type="match status" value="2"/>
</dbReference>
<keyword evidence="1" id="KW-0732">Signal</keyword>
<reference evidence="3 4" key="1">
    <citation type="submission" date="2020-06" db="EMBL/GenBank/DDBJ databases">
        <authorList>
            <person name="Qiu C."/>
            <person name="Liu Z."/>
        </authorList>
    </citation>
    <scope>NUCLEOTIDE SEQUENCE [LARGE SCALE GENOMIC DNA]</scope>
    <source>
        <strain evidence="3 4">EM 1</strain>
    </source>
</reference>
<protein>
    <submittedName>
        <fullName evidence="3">Transporter substrate-binding domain-containing protein</fullName>
    </submittedName>
</protein>
<evidence type="ECO:0000256" key="1">
    <source>
        <dbReference type="SAM" id="SignalP"/>
    </source>
</evidence>
<dbReference type="Pfam" id="PF00497">
    <property type="entry name" value="SBP_bac_3"/>
    <property type="match status" value="1"/>
</dbReference>
<dbReference type="SUPFAM" id="SSF53850">
    <property type="entry name" value="Periplasmic binding protein-like II"/>
    <property type="match status" value="1"/>
</dbReference>
<dbReference type="RefSeq" id="WP_176803058.1">
    <property type="nucleotide sequence ID" value="NZ_JABXYJ010000004.1"/>
</dbReference>
<evidence type="ECO:0000313" key="4">
    <source>
        <dbReference type="Proteomes" id="UP000588051"/>
    </source>
</evidence>
<dbReference type="PANTHER" id="PTHR38834">
    <property type="entry name" value="PERIPLASMIC SUBSTRATE BINDING PROTEIN FAMILY 3"/>
    <property type="match status" value="1"/>
</dbReference>
<dbReference type="Proteomes" id="UP000588051">
    <property type="component" value="Unassembled WGS sequence"/>
</dbReference>
<evidence type="ECO:0000259" key="2">
    <source>
        <dbReference type="Pfam" id="PF00497"/>
    </source>
</evidence>
<dbReference type="AlphaFoldDB" id="A0A850QFR9"/>
<name>A0A850QFR9_9BURK</name>
<dbReference type="InterPro" id="IPR001638">
    <property type="entry name" value="Solute-binding_3/MltF_N"/>
</dbReference>
<comment type="caution">
    <text evidence="3">The sequence shown here is derived from an EMBL/GenBank/DDBJ whole genome shotgun (WGS) entry which is preliminary data.</text>
</comment>
<feature type="chain" id="PRO_5032529001" evidence="1">
    <location>
        <begin position="35"/>
        <end position="259"/>
    </location>
</feature>
<keyword evidence="4" id="KW-1185">Reference proteome</keyword>
<evidence type="ECO:0000313" key="3">
    <source>
        <dbReference type="EMBL" id="NVO77797.1"/>
    </source>
</evidence>
<sequence length="259" mass="29087">MYLSANSFLSVAYGIARSLYLCVPLTLAQGAVCAAELTVVTESLPPLNYKENGNATGYSVEIVEAVLQEARIQAPIEVMPWARAYQMALTQPNTLIFSITRLPDRDALFEWIGPISSRQIFLYKLKSRKDIQIKTMADAAAYKVGLVREMASTKEFLRTTAFPESGIDYAPTVESNIKKFLVGRVDLIVSQDWSAAYLMKMEGRKPDELEPVLLLDGANSYYLAMQKQSDPALVQRIRRAFAKVQQSGLLEKLRLKYMR</sequence>
<organism evidence="3 4">
    <name type="scientific">Undibacterium oligocarboniphilum</name>
    <dbReference type="NCBI Taxonomy" id="666702"/>
    <lineage>
        <taxon>Bacteria</taxon>
        <taxon>Pseudomonadati</taxon>
        <taxon>Pseudomonadota</taxon>
        <taxon>Betaproteobacteria</taxon>
        <taxon>Burkholderiales</taxon>
        <taxon>Oxalobacteraceae</taxon>
        <taxon>Undibacterium</taxon>
    </lineage>
</organism>